<reference evidence="1 2" key="1">
    <citation type="submission" date="2019-07" db="EMBL/GenBank/DDBJ databases">
        <title>WGS assembly of Gossypium tomentosum.</title>
        <authorList>
            <person name="Chen Z.J."/>
            <person name="Sreedasyam A."/>
            <person name="Ando A."/>
            <person name="Song Q."/>
            <person name="De L."/>
            <person name="Hulse-Kemp A."/>
            <person name="Ding M."/>
            <person name="Ye W."/>
            <person name="Kirkbride R."/>
            <person name="Jenkins J."/>
            <person name="Plott C."/>
            <person name="Lovell J."/>
            <person name="Lin Y.-M."/>
            <person name="Vaughn R."/>
            <person name="Liu B."/>
            <person name="Li W."/>
            <person name="Simpson S."/>
            <person name="Scheffler B."/>
            <person name="Saski C."/>
            <person name="Grover C."/>
            <person name="Hu G."/>
            <person name="Conover J."/>
            <person name="Carlson J."/>
            <person name="Shu S."/>
            <person name="Boston L."/>
            <person name="Williams M."/>
            <person name="Peterson D."/>
            <person name="Mcgee K."/>
            <person name="Jones D."/>
            <person name="Wendel J."/>
            <person name="Stelly D."/>
            <person name="Grimwood J."/>
            <person name="Schmutz J."/>
        </authorList>
    </citation>
    <scope>NUCLEOTIDE SEQUENCE [LARGE SCALE GENOMIC DNA]</scope>
    <source>
        <strain evidence="1">7179.01</strain>
    </source>
</reference>
<dbReference type="AlphaFoldDB" id="A0A5D2IXU2"/>
<name>A0A5D2IXU2_GOSTO</name>
<gene>
    <name evidence="1" type="ORF">ES332_D11G392100v1</name>
</gene>
<accession>A0A5D2IXU2</accession>
<evidence type="ECO:0000313" key="2">
    <source>
        <dbReference type="Proteomes" id="UP000322667"/>
    </source>
</evidence>
<proteinExistence type="predicted"/>
<organism evidence="1 2">
    <name type="scientific">Gossypium tomentosum</name>
    <name type="common">Hawaiian cotton</name>
    <name type="synonym">Gossypium sandvicense</name>
    <dbReference type="NCBI Taxonomy" id="34277"/>
    <lineage>
        <taxon>Eukaryota</taxon>
        <taxon>Viridiplantae</taxon>
        <taxon>Streptophyta</taxon>
        <taxon>Embryophyta</taxon>
        <taxon>Tracheophyta</taxon>
        <taxon>Spermatophyta</taxon>
        <taxon>Magnoliopsida</taxon>
        <taxon>eudicotyledons</taxon>
        <taxon>Gunneridae</taxon>
        <taxon>Pentapetalae</taxon>
        <taxon>rosids</taxon>
        <taxon>malvids</taxon>
        <taxon>Malvales</taxon>
        <taxon>Malvaceae</taxon>
        <taxon>Malvoideae</taxon>
        <taxon>Gossypium</taxon>
    </lineage>
</organism>
<dbReference type="Proteomes" id="UP000322667">
    <property type="component" value="Chromosome D11"/>
</dbReference>
<sequence length="83" mass="8777">MGHHRSATAPATESEKVVMVVVGWQRAGGRGVAAAAASGLGARVSVRCLGFGFWAEVLGCSVWACNWVKMEFGPVVECNWIVN</sequence>
<evidence type="ECO:0000313" key="1">
    <source>
        <dbReference type="EMBL" id="TYH47164.1"/>
    </source>
</evidence>
<dbReference type="EMBL" id="CM017633">
    <property type="protein sequence ID" value="TYH47164.1"/>
    <property type="molecule type" value="Genomic_DNA"/>
</dbReference>
<protein>
    <submittedName>
        <fullName evidence="1">Uncharacterized protein</fullName>
    </submittedName>
</protein>
<keyword evidence="2" id="KW-1185">Reference proteome</keyword>